<dbReference type="Pfam" id="PF12792">
    <property type="entry name" value="CSS-motif"/>
    <property type="match status" value="1"/>
</dbReference>
<accession>A0A1H4PSB6</accession>
<evidence type="ECO:0000256" key="9">
    <source>
        <dbReference type="ARBA" id="ARBA00034290"/>
    </source>
</evidence>
<evidence type="ECO:0000256" key="4">
    <source>
        <dbReference type="ARBA" id="ARBA00022636"/>
    </source>
</evidence>
<evidence type="ECO:0000256" key="5">
    <source>
        <dbReference type="ARBA" id="ARBA00022692"/>
    </source>
</evidence>
<dbReference type="EC" id="3.1.4.52" evidence="2"/>
<keyword evidence="5 10" id="KW-0812">Transmembrane</keyword>
<evidence type="ECO:0000313" key="13">
    <source>
        <dbReference type="Proteomes" id="UP000183155"/>
    </source>
</evidence>
<evidence type="ECO:0000256" key="10">
    <source>
        <dbReference type="SAM" id="Phobius"/>
    </source>
</evidence>
<dbReference type="EMBL" id="FNRS01000001">
    <property type="protein sequence ID" value="SEC10295.1"/>
    <property type="molecule type" value="Genomic_DNA"/>
</dbReference>
<evidence type="ECO:0000256" key="2">
    <source>
        <dbReference type="ARBA" id="ARBA00012282"/>
    </source>
</evidence>
<comment type="catalytic activity">
    <reaction evidence="9">
        <text>3',3'-c-di-GMP + H2O = 5'-phosphoguanylyl(3'-&gt;5')guanosine + H(+)</text>
        <dbReference type="Rhea" id="RHEA:24902"/>
        <dbReference type="ChEBI" id="CHEBI:15377"/>
        <dbReference type="ChEBI" id="CHEBI:15378"/>
        <dbReference type="ChEBI" id="CHEBI:58754"/>
        <dbReference type="ChEBI" id="CHEBI:58805"/>
        <dbReference type="EC" id="3.1.4.52"/>
    </reaction>
</comment>
<keyword evidence="3" id="KW-1003">Cell membrane</keyword>
<keyword evidence="8 10" id="KW-0472">Membrane</keyword>
<feature type="domain" description="EAL" evidence="11">
    <location>
        <begin position="258"/>
        <end position="512"/>
    </location>
</feature>
<dbReference type="CDD" id="cd01948">
    <property type="entry name" value="EAL"/>
    <property type="match status" value="1"/>
</dbReference>
<evidence type="ECO:0000259" key="11">
    <source>
        <dbReference type="PROSITE" id="PS50883"/>
    </source>
</evidence>
<reference evidence="12 13" key="1">
    <citation type="submission" date="2016-10" db="EMBL/GenBank/DDBJ databases">
        <authorList>
            <person name="Varghese N."/>
            <person name="Submissions S."/>
        </authorList>
    </citation>
    <scope>NUCLEOTIDE SEQUENCE [LARGE SCALE GENOMIC DNA]</scope>
    <source>
        <strain evidence="12 13">BS3652</strain>
    </source>
</reference>
<evidence type="ECO:0000256" key="6">
    <source>
        <dbReference type="ARBA" id="ARBA00022801"/>
    </source>
</evidence>
<dbReference type="InterPro" id="IPR001633">
    <property type="entry name" value="EAL_dom"/>
</dbReference>
<protein>
    <recommendedName>
        <fullName evidence="2">cyclic-guanylate-specific phosphodiesterase</fullName>
        <ecNumber evidence="2">3.1.4.52</ecNumber>
    </recommendedName>
</protein>
<dbReference type="InterPro" id="IPR024744">
    <property type="entry name" value="CSS-motif_dom"/>
</dbReference>
<dbReference type="SUPFAM" id="SSF141868">
    <property type="entry name" value="EAL domain-like"/>
    <property type="match status" value="1"/>
</dbReference>
<comment type="subcellular location">
    <subcellularLocation>
        <location evidence="1">Cell membrane</location>
        <topology evidence="1">Multi-pass membrane protein</topology>
    </subcellularLocation>
</comment>
<evidence type="ECO:0000313" key="12">
    <source>
        <dbReference type="EMBL" id="SEC10295.1"/>
    </source>
</evidence>
<dbReference type="PANTHER" id="PTHR33121:SF80">
    <property type="entry name" value="CYCLIC DI-GMP PHOSPHODIESTERASE PDEL"/>
    <property type="match status" value="1"/>
</dbReference>
<organism evidence="12 13">
    <name type="scientific">Pseudomonas taetrolens</name>
    <dbReference type="NCBI Taxonomy" id="47884"/>
    <lineage>
        <taxon>Bacteria</taxon>
        <taxon>Pseudomonadati</taxon>
        <taxon>Pseudomonadota</taxon>
        <taxon>Gammaproteobacteria</taxon>
        <taxon>Pseudomonadales</taxon>
        <taxon>Pseudomonadaceae</taxon>
        <taxon>Pseudomonas</taxon>
    </lineage>
</organism>
<evidence type="ECO:0000256" key="8">
    <source>
        <dbReference type="ARBA" id="ARBA00023136"/>
    </source>
</evidence>
<keyword evidence="13" id="KW-1185">Reference proteome</keyword>
<evidence type="ECO:0000256" key="3">
    <source>
        <dbReference type="ARBA" id="ARBA00022475"/>
    </source>
</evidence>
<keyword evidence="4" id="KW-0973">c-di-GMP</keyword>
<dbReference type="Proteomes" id="UP000183155">
    <property type="component" value="Unassembled WGS sequence"/>
</dbReference>
<keyword evidence="7 10" id="KW-1133">Transmembrane helix</keyword>
<dbReference type="PROSITE" id="PS50883">
    <property type="entry name" value="EAL"/>
    <property type="match status" value="1"/>
</dbReference>
<dbReference type="SMART" id="SM00052">
    <property type="entry name" value="EAL"/>
    <property type="match status" value="1"/>
</dbReference>
<feature type="transmembrane region" description="Helical" evidence="10">
    <location>
        <begin position="12"/>
        <end position="33"/>
    </location>
</feature>
<feature type="transmembrane region" description="Helical" evidence="10">
    <location>
        <begin position="233"/>
        <end position="255"/>
    </location>
</feature>
<comment type="caution">
    <text evidence="12">The sequence shown here is derived from an EMBL/GenBank/DDBJ whole genome shotgun (WGS) entry which is preliminary data.</text>
</comment>
<dbReference type="Gene3D" id="3.20.20.450">
    <property type="entry name" value="EAL domain"/>
    <property type="match status" value="1"/>
</dbReference>
<name>A0A1H4PSB6_PSETA</name>
<evidence type="ECO:0000256" key="1">
    <source>
        <dbReference type="ARBA" id="ARBA00004651"/>
    </source>
</evidence>
<dbReference type="InterPro" id="IPR050706">
    <property type="entry name" value="Cyclic-di-GMP_PDE-like"/>
</dbReference>
<gene>
    <name evidence="12" type="ORF">SAMN04490203_1803</name>
</gene>
<keyword evidence="6" id="KW-0378">Hydrolase</keyword>
<dbReference type="RefSeq" id="WP_048383293.1">
    <property type="nucleotide sequence ID" value="NZ_FNRS01000001.1"/>
</dbReference>
<sequence>MNRAIRYSSKKALLIALVIGMIPSILGGALVYLKSNADLSGLSATAVKEAARQIDVMLEEAENASDILLTRAGLPCPGNISRQLQELVATYRFLRSTHLAIDDKIYCSSLPPSEASPGTDPNNYLHGRLHLGNQTLTGSNSSALTLRSALNNASSLVEIDGRHIQDALHLIDRHSNLVLEIGRHWMSQDGIIHHASFENYPIASTALSSEKYGYTLYAAYPAGTLLTYMLNTYLLLLVLLLALGLFAGVFTYWMLGRVLAPSLELQRALSADEFTPYLQPVISSTSGKCVGCEVLARWYHPQEGSISPNSFIPLAEQSNLIISITKRLMEKTAQELVPYASKLEAPFHIGFNISAKHFESFELVDDCISFLKSFKPGQIILVLELTERELIQPTRTATRLIEKLHALGVKIALDDFGTGHSSLNYLQLFKVDYIKIDKSFVSMIGANALSVHILDSILDLALKLDLQVLAEGVETEEQRDYLGACGVDFMQGYFYAKPMPVTDFVSKALHHPQKNPALP</sequence>
<dbReference type="Pfam" id="PF00563">
    <property type="entry name" value="EAL"/>
    <property type="match status" value="1"/>
</dbReference>
<dbReference type="PANTHER" id="PTHR33121">
    <property type="entry name" value="CYCLIC DI-GMP PHOSPHODIESTERASE PDEF"/>
    <property type="match status" value="1"/>
</dbReference>
<evidence type="ECO:0000256" key="7">
    <source>
        <dbReference type="ARBA" id="ARBA00022989"/>
    </source>
</evidence>
<proteinExistence type="predicted"/>
<dbReference type="InterPro" id="IPR035919">
    <property type="entry name" value="EAL_sf"/>
</dbReference>